<name>A0A518CY12_9BACT</name>
<dbReference type="Proteomes" id="UP000319342">
    <property type="component" value="Chromosome"/>
</dbReference>
<feature type="chain" id="PRO_5021764416" evidence="2">
    <location>
        <begin position="22"/>
        <end position="355"/>
    </location>
</feature>
<dbReference type="PANTHER" id="PTHR15337">
    <property type="entry name" value="ANTERIOR GRADIENT PROTEIN-RELATED"/>
    <property type="match status" value="1"/>
</dbReference>
<dbReference type="EMBL" id="CP036290">
    <property type="protein sequence ID" value="QDU84121.1"/>
    <property type="molecule type" value="Genomic_DNA"/>
</dbReference>
<gene>
    <name evidence="4" type="primary">dsbH</name>
    <name evidence="4" type="ORF">Pla163_12250</name>
</gene>
<proteinExistence type="predicted"/>
<dbReference type="Gene3D" id="3.40.30.10">
    <property type="entry name" value="Glutaredoxin"/>
    <property type="match status" value="1"/>
</dbReference>
<dbReference type="RefSeq" id="WP_145185064.1">
    <property type="nucleotide sequence ID" value="NZ_CP036290.1"/>
</dbReference>
<dbReference type="PROSITE" id="PS51352">
    <property type="entry name" value="THIOREDOXIN_2"/>
    <property type="match status" value="1"/>
</dbReference>
<keyword evidence="1 2" id="KW-0732">Signal</keyword>
<dbReference type="PANTHER" id="PTHR15337:SF11">
    <property type="entry name" value="THIOREDOXIN DOMAIN-CONTAINING PROTEIN"/>
    <property type="match status" value="1"/>
</dbReference>
<dbReference type="OrthoDB" id="267639at2"/>
<keyword evidence="5" id="KW-1185">Reference proteome</keyword>
<dbReference type="InterPro" id="IPR013766">
    <property type="entry name" value="Thioredoxin_domain"/>
</dbReference>
<reference evidence="4 5" key="1">
    <citation type="submission" date="2019-02" db="EMBL/GenBank/DDBJ databases">
        <title>Deep-cultivation of Planctomycetes and their phenomic and genomic characterization uncovers novel biology.</title>
        <authorList>
            <person name="Wiegand S."/>
            <person name="Jogler M."/>
            <person name="Boedeker C."/>
            <person name="Pinto D."/>
            <person name="Vollmers J."/>
            <person name="Rivas-Marin E."/>
            <person name="Kohn T."/>
            <person name="Peeters S.H."/>
            <person name="Heuer A."/>
            <person name="Rast P."/>
            <person name="Oberbeckmann S."/>
            <person name="Bunk B."/>
            <person name="Jeske O."/>
            <person name="Meyerdierks A."/>
            <person name="Storesund J.E."/>
            <person name="Kallscheuer N."/>
            <person name="Luecker S."/>
            <person name="Lage O.M."/>
            <person name="Pohl T."/>
            <person name="Merkel B.J."/>
            <person name="Hornburger P."/>
            <person name="Mueller R.-W."/>
            <person name="Bruemmer F."/>
            <person name="Labrenz M."/>
            <person name="Spormann A.M."/>
            <person name="Op den Camp H."/>
            <person name="Overmann J."/>
            <person name="Amann R."/>
            <person name="Jetten M.S.M."/>
            <person name="Mascher T."/>
            <person name="Medema M.H."/>
            <person name="Devos D.P."/>
            <person name="Kaster A.-K."/>
            <person name="Ovreas L."/>
            <person name="Rohde M."/>
            <person name="Galperin M.Y."/>
            <person name="Jogler C."/>
        </authorList>
    </citation>
    <scope>NUCLEOTIDE SEQUENCE [LARGE SCALE GENOMIC DNA]</scope>
    <source>
        <strain evidence="4 5">Pla163</strain>
    </source>
</reference>
<dbReference type="AlphaFoldDB" id="A0A518CY12"/>
<dbReference type="GO" id="GO:0016491">
    <property type="term" value="F:oxidoreductase activity"/>
    <property type="evidence" value="ECO:0007669"/>
    <property type="project" value="UniProtKB-KW"/>
</dbReference>
<dbReference type="Pfam" id="PF13899">
    <property type="entry name" value="Thioredoxin_7"/>
    <property type="match status" value="1"/>
</dbReference>
<evidence type="ECO:0000313" key="5">
    <source>
        <dbReference type="Proteomes" id="UP000319342"/>
    </source>
</evidence>
<dbReference type="InterPro" id="IPR051099">
    <property type="entry name" value="AGR/TXD"/>
</dbReference>
<feature type="signal peptide" evidence="2">
    <location>
        <begin position="1"/>
        <end position="21"/>
    </location>
</feature>
<keyword evidence="4" id="KW-0560">Oxidoreductase</keyword>
<dbReference type="EC" id="1.8.-.-" evidence="4"/>
<evidence type="ECO:0000256" key="2">
    <source>
        <dbReference type="SAM" id="SignalP"/>
    </source>
</evidence>
<evidence type="ECO:0000256" key="1">
    <source>
        <dbReference type="ARBA" id="ARBA00022729"/>
    </source>
</evidence>
<organism evidence="4 5">
    <name type="scientific">Rohdeia mirabilis</name>
    <dbReference type="NCBI Taxonomy" id="2528008"/>
    <lineage>
        <taxon>Bacteria</taxon>
        <taxon>Pseudomonadati</taxon>
        <taxon>Planctomycetota</taxon>
        <taxon>Planctomycetia</taxon>
        <taxon>Planctomycetia incertae sedis</taxon>
        <taxon>Rohdeia</taxon>
    </lineage>
</organism>
<sequence precursor="true">MQTIFSAAASALFVLGSTGIAAPLTTLSGEGWVADYDAALALAKETNKDVLVDFTGSDWCGWCIRLDNEVFSKDAFKAYADEHFVLCALDFPNGEEARAKVPNPERNAEVQQQFGIQGFPTILLMTKDGELYAQTGYQAGGPEAYVTHLTEITTAGKAALARVRELGTAYEAAEEAQRPAVLATIVDAYLEMGDAAPARNLVAYVEKAVALEGDAHAAMRIKALRALLTNGAASAEMTAMARRLDPENAEGLLELCVQSEMFSVQSIEELQPCLDKLEALLESGNISNATLVGEMCGNGARWYAEYLDNPEGARRLGTKALELGMENERMRDAVQMMLDSLEETAEPEAEPAVRG</sequence>
<evidence type="ECO:0000259" key="3">
    <source>
        <dbReference type="PROSITE" id="PS51352"/>
    </source>
</evidence>
<protein>
    <submittedName>
        <fullName evidence="4">Disulfide bond reductase DsbH</fullName>
        <ecNumber evidence="4">1.8.-.-</ecNumber>
    </submittedName>
</protein>
<dbReference type="InterPro" id="IPR036249">
    <property type="entry name" value="Thioredoxin-like_sf"/>
</dbReference>
<accession>A0A518CY12</accession>
<evidence type="ECO:0000313" key="4">
    <source>
        <dbReference type="EMBL" id="QDU84121.1"/>
    </source>
</evidence>
<feature type="domain" description="Thioredoxin" evidence="3">
    <location>
        <begin position="13"/>
        <end position="154"/>
    </location>
</feature>
<dbReference type="SUPFAM" id="SSF52833">
    <property type="entry name" value="Thioredoxin-like"/>
    <property type="match status" value="1"/>
</dbReference>